<reference evidence="1" key="1">
    <citation type="submission" date="2023-05" db="EMBL/GenBank/DDBJ databases">
        <title>Metabolic capabilities are highly conserved among human nasal-associated Corynebacterium species in pangenomic analyses.</title>
        <authorList>
            <person name="Tran T.H."/>
            <person name="Roberts A.Q."/>
            <person name="Escapa I.F."/>
            <person name="Gao W."/>
            <person name="Conlan S."/>
            <person name="Kong H."/>
            <person name="Segre J.A."/>
            <person name="Kelly M.S."/>
            <person name="Lemon K.P."/>
        </authorList>
    </citation>
    <scope>NUCLEOTIDE SEQUENCE</scope>
    <source>
        <strain evidence="1">KPL2654</strain>
    </source>
</reference>
<proteinExistence type="predicted"/>
<accession>A0AAP4F743</accession>
<dbReference type="RefSeq" id="WP_018119859.1">
    <property type="nucleotide sequence ID" value="NZ_CBCRTU010000001.1"/>
</dbReference>
<dbReference type="GeneID" id="64187537"/>
<gene>
    <name evidence="1" type="ORF">QPX54_10520</name>
</gene>
<evidence type="ECO:0000313" key="2">
    <source>
        <dbReference type="Proteomes" id="UP001226160"/>
    </source>
</evidence>
<name>A0AAP4F743_9CORY</name>
<protein>
    <submittedName>
        <fullName evidence="1">Uncharacterized protein</fullName>
    </submittedName>
</protein>
<comment type="caution">
    <text evidence="1">The sequence shown here is derived from an EMBL/GenBank/DDBJ whole genome shotgun (WGS) entry which is preliminary data.</text>
</comment>
<evidence type="ECO:0000313" key="1">
    <source>
        <dbReference type="EMBL" id="MDK4326932.1"/>
    </source>
</evidence>
<dbReference type="Proteomes" id="UP001226160">
    <property type="component" value="Unassembled WGS sequence"/>
</dbReference>
<organism evidence="1 2">
    <name type="scientific">Corynebacterium propinquum</name>
    <dbReference type="NCBI Taxonomy" id="43769"/>
    <lineage>
        <taxon>Bacteria</taxon>
        <taxon>Bacillati</taxon>
        <taxon>Actinomycetota</taxon>
        <taxon>Actinomycetes</taxon>
        <taxon>Mycobacteriales</taxon>
        <taxon>Corynebacteriaceae</taxon>
        <taxon>Corynebacterium</taxon>
    </lineage>
</organism>
<sequence>MFTRTLGELLVVASLLAGLMWLAGGDDYARPRPFAGDHLGQHAQQPDAEYQSLADDSLATALADAPGHNAFAMISFTEPLTGAEAGALVADLHRVGTVITQDLHILDLPEPTEASTRVAAGSRAEVFANVLANTVSAASDATTPGIIAVVAYDTPRHLAPLANSPHVYAVEVLPPDAVFGQFGISPPQVTFHPPASVG</sequence>
<dbReference type="AlphaFoldDB" id="A0AAP4F743"/>
<dbReference type="EMBL" id="JASNVP010000011">
    <property type="protein sequence ID" value="MDK4326932.1"/>
    <property type="molecule type" value="Genomic_DNA"/>
</dbReference>